<gene>
    <name evidence="8" type="primary">ybeY_13</name>
    <name evidence="8" type="ORF">SDC9_36232</name>
</gene>
<dbReference type="HAMAP" id="MF_00009">
    <property type="entry name" value="Endoribonucl_YbeY"/>
    <property type="match status" value="1"/>
</dbReference>
<proteinExistence type="inferred from homology"/>
<evidence type="ECO:0000256" key="6">
    <source>
        <dbReference type="ARBA" id="ARBA00022801"/>
    </source>
</evidence>
<comment type="similarity">
    <text evidence="2">Belongs to the endoribonuclease YbeY family.</text>
</comment>
<evidence type="ECO:0000256" key="2">
    <source>
        <dbReference type="ARBA" id="ARBA00010875"/>
    </source>
</evidence>
<organism evidence="8">
    <name type="scientific">bioreactor metagenome</name>
    <dbReference type="NCBI Taxonomy" id="1076179"/>
    <lineage>
        <taxon>unclassified sequences</taxon>
        <taxon>metagenomes</taxon>
        <taxon>ecological metagenomes</taxon>
    </lineage>
</organism>
<keyword evidence="6 8" id="KW-0378">Hydrolase</keyword>
<dbReference type="NCBIfam" id="TIGR00043">
    <property type="entry name" value="rRNA maturation RNase YbeY"/>
    <property type="match status" value="1"/>
</dbReference>
<dbReference type="InterPro" id="IPR020549">
    <property type="entry name" value="YbeY_CS"/>
</dbReference>
<dbReference type="AlphaFoldDB" id="A0A644VFR4"/>
<name>A0A644VFR4_9ZZZZ</name>
<keyword evidence="3" id="KW-0540">Nuclease</keyword>
<keyword evidence="7" id="KW-0862">Zinc</keyword>
<dbReference type="Gene3D" id="3.40.390.30">
    <property type="entry name" value="Metalloproteases ('zincins'), catalytic domain"/>
    <property type="match status" value="1"/>
</dbReference>
<dbReference type="PROSITE" id="PS01306">
    <property type="entry name" value="UPF0054"/>
    <property type="match status" value="1"/>
</dbReference>
<comment type="caution">
    <text evidence="8">The sequence shown here is derived from an EMBL/GenBank/DDBJ whole genome shotgun (WGS) entry which is preliminary data.</text>
</comment>
<dbReference type="GO" id="GO:0046872">
    <property type="term" value="F:metal ion binding"/>
    <property type="evidence" value="ECO:0007669"/>
    <property type="project" value="UniProtKB-KW"/>
</dbReference>
<dbReference type="Pfam" id="PF02130">
    <property type="entry name" value="YbeY"/>
    <property type="match status" value="1"/>
</dbReference>
<keyword evidence="5" id="KW-0255">Endonuclease</keyword>
<comment type="cofactor">
    <cofactor evidence="1">
        <name>Zn(2+)</name>
        <dbReference type="ChEBI" id="CHEBI:29105"/>
    </cofactor>
</comment>
<evidence type="ECO:0000313" key="8">
    <source>
        <dbReference type="EMBL" id="MPL90186.1"/>
    </source>
</evidence>
<sequence length="144" mass="16809">MIVYHSEDVSFALKNKREISSWIKRIVSTESKNQCKIGDINIIFCSDNYLLEMNNKYLKHNYFTDIITFDYCESDIISGDLFISIDTVKSNSFEYKTDFLDELFRVIIHGILHLLGFNDSTAEEQIEMKSAEERSLSNLQIWNG</sequence>
<accession>A0A644VFR4</accession>
<dbReference type="PANTHER" id="PTHR46986:SF1">
    <property type="entry name" value="ENDORIBONUCLEASE YBEY, CHLOROPLASTIC"/>
    <property type="match status" value="1"/>
</dbReference>
<evidence type="ECO:0000256" key="3">
    <source>
        <dbReference type="ARBA" id="ARBA00022722"/>
    </source>
</evidence>
<dbReference type="SUPFAM" id="SSF55486">
    <property type="entry name" value="Metalloproteases ('zincins'), catalytic domain"/>
    <property type="match status" value="1"/>
</dbReference>
<protein>
    <submittedName>
        <fullName evidence="8">Endoribonuclease YbeY</fullName>
        <ecNumber evidence="8">3.1.-.-</ecNumber>
    </submittedName>
</protein>
<dbReference type="PANTHER" id="PTHR46986">
    <property type="entry name" value="ENDORIBONUCLEASE YBEY, CHLOROPLASTIC"/>
    <property type="match status" value="1"/>
</dbReference>
<dbReference type="EC" id="3.1.-.-" evidence="8"/>
<reference evidence="8" key="1">
    <citation type="submission" date="2019-08" db="EMBL/GenBank/DDBJ databases">
        <authorList>
            <person name="Kucharzyk K."/>
            <person name="Murdoch R.W."/>
            <person name="Higgins S."/>
            <person name="Loffler F."/>
        </authorList>
    </citation>
    <scope>NUCLEOTIDE SEQUENCE</scope>
</reference>
<dbReference type="GO" id="GO:0006364">
    <property type="term" value="P:rRNA processing"/>
    <property type="evidence" value="ECO:0007669"/>
    <property type="project" value="InterPro"/>
</dbReference>
<dbReference type="GO" id="GO:0004519">
    <property type="term" value="F:endonuclease activity"/>
    <property type="evidence" value="ECO:0007669"/>
    <property type="project" value="UniProtKB-KW"/>
</dbReference>
<evidence type="ECO:0000256" key="1">
    <source>
        <dbReference type="ARBA" id="ARBA00001947"/>
    </source>
</evidence>
<dbReference type="InterPro" id="IPR002036">
    <property type="entry name" value="YbeY"/>
</dbReference>
<dbReference type="GO" id="GO:0004222">
    <property type="term" value="F:metalloendopeptidase activity"/>
    <property type="evidence" value="ECO:0007669"/>
    <property type="project" value="InterPro"/>
</dbReference>
<dbReference type="EMBL" id="VSSQ01000297">
    <property type="protein sequence ID" value="MPL90186.1"/>
    <property type="molecule type" value="Genomic_DNA"/>
</dbReference>
<evidence type="ECO:0000256" key="4">
    <source>
        <dbReference type="ARBA" id="ARBA00022723"/>
    </source>
</evidence>
<dbReference type="InterPro" id="IPR023091">
    <property type="entry name" value="MetalPrtase_cat_dom_sf_prd"/>
</dbReference>
<keyword evidence="4" id="KW-0479">Metal-binding</keyword>
<evidence type="ECO:0000256" key="7">
    <source>
        <dbReference type="ARBA" id="ARBA00022833"/>
    </source>
</evidence>
<evidence type="ECO:0000256" key="5">
    <source>
        <dbReference type="ARBA" id="ARBA00022759"/>
    </source>
</evidence>